<dbReference type="InterPro" id="IPR035969">
    <property type="entry name" value="Rab-GAP_TBC_sf"/>
</dbReference>
<evidence type="ECO:0000256" key="3">
    <source>
        <dbReference type="ARBA" id="ARBA00022473"/>
    </source>
</evidence>
<protein>
    <recommendedName>
        <fullName evidence="2">TBC1 domain family member 23</fullName>
    </recommendedName>
</protein>
<evidence type="ECO:0000256" key="2">
    <source>
        <dbReference type="ARBA" id="ARBA00014207"/>
    </source>
</evidence>
<dbReference type="OrthoDB" id="73307at2759"/>
<dbReference type="GO" id="GO:0005829">
    <property type="term" value="C:cytosol"/>
    <property type="evidence" value="ECO:0007669"/>
    <property type="project" value="GOC"/>
</dbReference>
<name>A0A1W4XAY4_AGRPL</name>
<accession>A0A1W4XAY4</accession>
<evidence type="ECO:0000259" key="6">
    <source>
        <dbReference type="PROSITE" id="PS50206"/>
    </source>
</evidence>
<dbReference type="InterPro" id="IPR001763">
    <property type="entry name" value="Rhodanese-like_dom"/>
</dbReference>
<dbReference type="GO" id="GO:0042147">
    <property type="term" value="P:retrograde transport, endosome to Golgi"/>
    <property type="evidence" value="ECO:0007669"/>
    <property type="project" value="InterPro"/>
</dbReference>
<dbReference type="GeneID" id="108740231"/>
<dbReference type="Gene3D" id="1.10.472.80">
    <property type="entry name" value="Ypt/Rab-GAP domain of gyp1p, domain 3"/>
    <property type="match status" value="1"/>
</dbReference>
<dbReference type="InterPro" id="IPR036873">
    <property type="entry name" value="Rhodanese-like_dom_sf"/>
</dbReference>
<dbReference type="FunCoup" id="A0A1W4XAY4">
    <property type="interactions" value="1986"/>
</dbReference>
<evidence type="ECO:0000256" key="1">
    <source>
        <dbReference type="ARBA" id="ARBA00004601"/>
    </source>
</evidence>
<feature type="domain" description="Rab-GAP TBC" evidence="5">
    <location>
        <begin position="35"/>
        <end position="217"/>
    </location>
</feature>
<keyword evidence="7" id="KW-1185">Reference proteome</keyword>
<evidence type="ECO:0000313" key="8">
    <source>
        <dbReference type="RefSeq" id="XP_018329977.1"/>
    </source>
</evidence>
<dbReference type="Pfam" id="PF19430">
    <property type="entry name" value="TBC1D23_C"/>
    <property type="match status" value="1"/>
</dbReference>
<dbReference type="PROSITE" id="PS50086">
    <property type="entry name" value="TBC_RABGAP"/>
    <property type="match status" value="1"/>
</dbReference>
<dbReference type="STRING" id="224129.A0A1W4XAY4"/>
<evidence type="ECO:0000313" key="7">
    <source>
        <dbReference type="Proteomes" id="UP000192223"/>
    </source>
</evidence>
<dbReference type="AlphaFoldDB" id="A0A1W4XAY4"/>
<dbReference type="SMART" id="SM00164">
    <property type="entry name" value="TBC"/>
    <property type="match status" value="1"/>
</dbReference>
<dbReference type="InterPro" id="IPR045799">
    <property type="entry name" value="TBC1D23_C"/>
</dbReference>
<keyword evidence="4" id="KW-0333">Golgi apparatus</keyword>
<comment type="subcellular location">
    <subcellularLocation>
        <location evidence="1">Golgi apparatus</location>
        <location evidence="1">trans-Golgi network</location>
    </subcellularLocation>
</comment>
<evidence type="ECO:0000259" key="5">
    <source>
        <dbReference type="PROSITE" id="PS50086"/>
    </source>
</evidence>
<dbReference type="Gene3D" id="3.40.250.10">
    <property type="entry name" value="Rhodanese-like domain"/>
    <property type="match status" value="1"/>
</dbReference>
<reference evidence="8" key="1">
    <citation type="submission" date="2025-08" db="UniProtKB">
        <authorList>
            <consortium name="RefSeq"/>
        </authorList>
    </citation>
    <scope>IDENTIFICATION</scope>
    <source>
        <tissue evidence="8">Entire body</tissue>
    </source>
</reference>
<dbReference type="SUPFAM" id="SSF52821">
    <property type="entry name" value="Rhodanese/Cell cycle control phosphatase"/>
    <property type="match status" value="1"/>
</dbReference>
<evidence type="ECO:0000256" key="4">
    <source>
        <dbReference type="ARBA" id="ARBA00023034"/>
    </source>
</evidence>
<organism evidence="7 8">
    <name type="scientific">Agrilus planipennis</name>
    <name type="common">Emerald ash borer</name>
    <name type="synonym">Agrilus marcopoli</name>
    <dbReference type="NCBI Taxonomy" id="224129"/>
    <lineage>
        <taxon>Eukaryota</taxon>
        <taxon>Metazoa</taxon>
        <taxon>Ecdysozoa</taxon>
        <taxon>Arthropoda</taxon>
        <taxon>Hexapoda</taxon>
        <taxon>Insecta</taxon>
        <taxon>Pterygota</taxon>
        <taxon>Neoptera</taxon>
        <taxon>Endopterygota</taxon>
        <taxon>Coleoptera</taxon>
        <taxon>Polyphaga</taxon>
        <taxon>Elateriformia</taxon>
        <taxon>Buprestoidea</taxon>
        <taxon>Buprestidae</taxon>
        <taxon>Agrilinae</taxon>
        <taxon>Agrilus</taxon>
    </lineage>
</organism>
<keyword evidence="3" id="KW-0217">Developmental protein</keyword>
<dbReference type="InParanoid" id="A0A1W4XAY4"/>
<dbReference type="PROSITE" id="PS50206">
    <property type="entry name" value="RHODANESE_3"/>
    <property type="match status" value="1"/>
</dbReference>
<dbReference type="InterPro" id="IPR039755">
    <property type="entry name" value="TBC1D23"/>
</dbReference>
<dbReference type="Pfam" id="PF00566">
    <property type="entry name" value="RabGAP-TBC"/>
    <property type="match status" value="1"/>
</dbReference>
<dbReference type="RefSeq" id="XP_018329977.1">
    <property type="nucleotide sequence ID" value="XM_018474475.2"/>
</dbReference>
<dbReference type="PANTHER" id="PTHR13297:SF5">
    <property type="entry name" value="TBC1 DOMAIN FAMILY MEMBER 23"/>
    <property type="match status" value="1"/>
</dbReference>
<dbReference type="PANTHER" id="PTHR13297">
    <property type="entry name" value="TBC1 DOMAIN FAMILY MEMBER 23-RELATED"/>
    <property type="match status" value="1"/>
</dbReference>
<feature type="domain" description="Rhodanese" evidence="6">
    <location>
        <begin position="327"/>
        <end position="439"/>
    </location>
</feature>
<proteinExistence type="predicted"/>
<dbReference type="GO" id="GO:0005802">
    <property type="term" value="C:trans-Golgi network"/>
    <property type="evidence" value="ECO:0007669"/>
    <property type="project" value="TreeGrafter"/>
</dbReference>
<dbReference type="InterPro" id="IPR000195">
    <property type="entry name" value="Rab-GAP-TBC_dom"/>
</dbReference>
<dbReference type="KEGG" id="apln:108740231"/>
<dbReference type="SUPFAM" id="SSF47923">
    <property type="entry name" value="Ypt/Rab-GAP domain of gyp1p"/>
    <property type="match status" value="1"/>
</dbReference>
<dbReference type="Pfam" id="PF00581">
    <property type="entry name" value="Rhodanese"/>
    <property type="match status" value="1"/>
</dbReference>
<dbReference type="CTD" id="55773"/>
<dbReference type="Proteomes" id="UP000192223">
    <property type="component" value="Unplaced"/>
</dbReference>
<dbReference type="CDD" id="cd20788">
    <property type="entry name" value="TBC1D23_C-like"/>
    <property type="match status" value="1"/>
</dbReference>
<sequence length="671" mass="76489">MACLDDDTSWVAELENALLEECTATDIYCICNGKSLPDHLRAEVWQICLDVRDKGNQLDHFDEVFDLPNQAVLREDCSNFVEKLGNDEEDRVSILSDLESILTFYCKSRNMKYEKNNGWIDILLPLLTLKVPRSTTYNLFEAIRDTFIPQSCHRKNGNAFHILRLLLLYHDPELCSFLDTKRITPEMYCTVWFQSLFAATCNLPVVINMWDYYFQQSDPFFVFFLSLIMVINARDEIMKMTDENRDEIASVLSQMPCALEPGDVTDFCSLAHYYTMKTPSSFRTDLMQELYSSRGEESTLVSQALCLPVSVNELIRNTDTIRSNSTDNVRFFLIDCRPVDQFNAGHLPTAFHLDCNLMLQEPQAFATAVQGLLSAQKQAIAANSHAGGEHLCFLGSGRNEEDQYTNMVVSSFLQKHTQYVSILTGGYIAIHNFFEDNLDEFIQDHNRNACIVCAPTDLQKHSREIQKNTPNSRDIFGKLSAAMKSKSVEVKEKFLDYIVNPNAGSPVQEKHVSSSDRKGKRYRNVAPVFSIDDDQDNVTEFQGAEEDTKEVVSLSTWLKSQDVIEQFPCQEVMVNRYMYKSLLVITENNMLVLRELPDKKGMAEIIVRRPLSAIVKITAKKRHPDLITFKYGETVGDSLQISDMDRFLIPNATKATSIVSEQIVKQLNAKD</sequence>
<gene>
    <name evidence="8" type="primary">LOC108740231</name>
</gene>
<dbReference type="GO" id="GO:0099041">
    <property type="term" value="P:vesicle tethering to Golgi"/>
    <property type="evidence" value="ECO:0007669"/>
    <property type="project" value="TreeGrafter"/>
</dbReference>